<reference evidence="1 2" key="1">
    <citation type="submission" date="2016-05" db="EMBL/GenBank/DDBJ databases">
        <title>Microbial solvent formation.</title>
        <authorList>
            <person name="Poehlein A."/>
            <person name="Montoya Solano J.D."/>
            <person name="Flitsch S."/>
            <person name="Krabben P."/>
            <person name="Duerre P."/>
            <person name="Daniel R."/>
        </authorList>
    </citation>
    <scope>NUCLEOTIDE SEQUENCE [LARGE SCALE GENOMIC DNA]</scope>
    <source>
        <strain evidence="1 2">DSM 2619</strain>
    </source>
</reference>
<evidence type="ECO:0000313" key="2">
    <source>
        <dbReference type="Proteomes" id="UP000190890"/>
    </source>
</evidence>
<keyword evidence="2" id="KW-1185">Reference proteome</keyword>
<sequence>MIKISKENLLKDTIDYEEYSENVCTLTLEELKEAGMLQCGGCCLKGENKNSNCNGCKSKKVVKNNMDL</sequence>
<dbReference type="OrthoDB" id="1937905at2"/>
<dbReference type="RefSeq" id="WP_077848265.1">
    <property type="nucleotide sequence ID" value="NZ_LZZM01000184.1"/>
</dbReference>
<name>A0A1S8TD51_9CLOT</name>
<dbReference type="Proteomes" id="UP000190890">
    <property type="component" value="Unassembled WGS sequence"/>
</dbReference>
<evidence type="ECO:0000313" key="1">
    <source>
        <dbReference type="EMBL" id="OOM75534.1"/>
    </source>
</evidence>
<dbReference type="AlphaFoldDB" id="A0A1S8TD51"/>
<comment type="caution">
    <text evidence="1">The sequence shown here is derived from an EMBL/GenBank/DDBJ whole genome shotgun (WGS) entry which is preliminary data.</text>
</comment>
<dbReference type="EMBL" id="LZZM01000184">
    <property type="protein sequence ID" value="OOM75534.1"/>
    <property type="molecule type" value="Genomic_DNA"/>
</dbReference>
<gene>
    <name evidence="1" type="ORF">CLPUN_32050</name>
</gene>
<proteinExistence type="predicted"/>
<protein>
    <submittedName>
        <fullName evidence="1">Uncharacterized protein</fullName>
    </submittedName>
</protein>
<organism evidence="1 2">
    <name type="scientific">Clostridium puniceum</name>
    <dbReference type="NCBI Taxonomy" id="29367"/>
    <lineage>
        <taxon>Bacteria</taxon>
        <taxon>Bacillati</taxon>
        <taxon>Bacillota</taxon>
        <taxon>Clostridia</taxon>
        <taxon>Eubacteriales</taxon>
        <taxon>Clostridiaceae</taxon>
        <taxon>Clostridium</taxon>
    </lineage>
</organism>
<accession>A0A1S8TD51</accession>